<evidence type="ECO:0000313" key="3">
    <source>
        <dbReference type="EMBL" id="GLC58449.1"/>
    </source>
</evidence>
<feature type="region of interest" description="Disordered" evidence="2">
    <location>
        <begin position="170"/>
        <end position="232"/>
    </location>
</feature>
<feature type="compositionally biased region" description="Basic and acidic residues" evidence="2">
    <location>
        <begin position="57"/>
        <end position="67"/>
    </location>
</feature>
<keyword evidence="1" id="KW-0175">Coiled coil</keyword>
<organism evidence="3 4">
    <name type="scientific">Pleodorina starrii</name>
    <dbReference type="NCBI Taxonomy" id="330485"/>
    <lineage>
        <taxon>Eukaryota</taxon>
        <taxon>Viridiplantae</taxon>
        <taxon>Chlorophyta</taxon>
        <taxon>core chlorophytes</taxon>
        <taxon>Chlorophyceae</taxon>
        <taxon>CS clade</taxon>
        <taxon>Chlamydomonadales</taxon>
        <taxon>Volvocaceae</taxon>
        <taxon>Pleodorina</taxon>
    </lineage>
</organism>
<sequence>MGHLAELRLQVSQLHEENRSLQAQLEHVREAQLASTSSSGGTDLWEAPAAAAAEPEAASREREPVSRSDMAFIEREINCLKQKISETRLKLEAAEPATPNENEYRAGLVGDRGRPAVQQRQPLQQRKQVAANRPGAGPGAAAAPGAQHRLDAIDLSNLNLFRDLLPRGVATRPSSATGSAVPSAPRTRASHGHGGVKKAGGHKQAKENAANQHTGAGLSSRSKAQRGRGLAY</sequence>
<feature type="region of interest" description="Disordered" evidence="2">
    <location>
        <begin position="93"/>
        <end position="145"/>
    </location>
</feature>
<evidence type="ECO:0000313" key="4">
    <source>
        <dbReference type="Proteomes" id="UP001165080"/>
    </source>
</evidence>
<dbReference type="EMBL" id="BRXU01000022">
    <property type="protein sequence ID" value="GLC58449.1"/>
    <property type="molecule type" value="Genomic_DNA"/>
</dbReference>
<accession>A0A9W6BUJ4</accession>
<protein>
    <submittedName>
        <fullName evidence="3">Uncharacterized protein</fullName>
    </submittedName>
</protein>
<feature type="compositionally biased region" description="Basic residues" evidence="2">
    <location>
        <begin position="188"/>
        <end position="203"/>
    </location>
</feature>
<evidence type="ECO:0000256" key="1">
    <source>
        <dbReference type="SAM" id="Coils"/>
    </source>
</evidence>
<comment type="caution">
    <text evidence="3">The sequence shown here is derived from an EMBL/GenBank/DDBJ whole genome shotgun (WGS) entry which is preliminary data.</text>
</comment>
<reference evidence="3 4" key="1">
    <citation type="journal article" date="2023" name="Commun. Biol.">
        <title>Reorganization of the ancestral sex-determining regions during the evolution of trioecy in Pleodorina starrii.</title>
        <authorList>
            <person name="Takahashi K."/>
            <person name="Suzuki S."/>
            <person name="Kawai-Toyooka H."/>
            <person name="Yamamoto K."/>
            <person name="Hamaji T."/>
            <person name="Ootsuki R."/>
            <person name="Yamaguchi H."/>
            <person name="Kawachi M."/>
            <person name="Higashiyama T."/>
            <person name="Nozaki H."/>
        </authorList>
    </citation>
    <scope>NUCLEOTIDE SEQUENCE [LARGE SCALE GENOMIC DNA]</scope>
    <source>
        <strain evidence="3 4">NIES-4479</strain>
    </source>
</reference>
<gene>
    <name evidence="3" type="primary">PLESTMB000756</name>
    <name evidence="3" type="ORF">PLESTB_001360200</name>
</gene>
<dbReference type="AlphaFoldDB" id="A0A9W6BUJ4"/>
<feature type="compositionally biased region" description="Polar residues" evidence="2">
    <location>
        <begin position="209"/>
        <end position="222"/>
    </location>
</feature>
<feature type="coiled-coil region" evidence="1">
    <location>
        <begin position="4"/>
        <end position="31"/>
    </location>
</feature>
<evidence type="ECO:0000256" key="2">
    <source>
        <dbReference type="SAM" id="MobiDB-lite"/>
    </source>
</evidence>
<proteinExistence type="predicted"/>
<feature type="region of interest" description="Disordered" evidence="2">
    <location>
        <begin position="31"/>
        <end position="67"/>
    </location>
</feature>
<keyword evidence="4" id="KW-1185">Reference proteome</keyword>
<dbReference type="Proteomes" id="UP001165080">
    <property type="component" value="Unassembled WGS sequence"/>
</dbReference>
<feature type="compositionally biased region" description="Low complexity" evidence="2">
    <location>
        <begin position="115"/>
        <end position="145"/>
    </location>
</feature>
<feature type="compositionally biased region" description="Low complexity" evidence="2">
    <location>
        <begin position="46"/>
        <end position="56"/>
    </location>
</feature>
<name>A0A9W6BUJ4_9CHLO</name>